<dbReference type="InterPro" id="IPR009617">
    <property type="entry name" value="Seipin"/>
</dbReference>
<gene>
    <name evidence="8" type="ORF">L484_015131</name>
</gene>
<keyword evidence="5" id="KW-0443">Lipid metabolism</keyword>
<keyword evidence="9" id="KW-1185">Reference proteome</keyword>
<keyword evidence="4 7" id="KW-1133">Transmembrane helix</keyword>
<dbReference type="KEGG" id="mnt:21398242"/>
<protein>
    <recommendedName>
        <fullName evidence="10">Seipin</fullName>
    </recommendedName>
</protein>
<evidence type="ECO:0000256" key="3">
    <source>
        <dbReference type="ARBA" id="ARBA00022824"/>
    </source>
</evidence>
<dbReference type="AlphaFoldDB" id="W9S714"/>
<evidence type="ECO:0000256" key="7">
    <source>
        <dbReference type="SAM" id="Phobius"/>
    </source>
</evidence>
<accession>W9S714</accession>
<comment type="subcellular location">
    <subcellularLocation>
        <location evidence="1">Endoplasmic reticulum membrane</location>
        <topology evidence="1">Multi-pass membrane protein</topology>
    </subcellularLocation>
</comment>
<reference evidence="9" key="1">
    <citation type="submission" date="2013-01" db="EMBL/GenBank/DDBJ databases">
        <title>Draft Genome Sequence of a Mulberry Tree, Morus notabilis C.K. Schneid.</title>
        <authorList>
            <person name="He N."/>
            <person name="Zhao S."/>
        </authorList>
    </citation>
    <scope>NUCLEOTIDE SEQUENCE</scope>
</reference>
<proteinExistence type="predicted"/>
<dbReference type="Pfam" id="PF06775">
    <property type="entry name" value="Seipin"/>
    <property type="match status" value="1"/>
</dbReference>
<keyword evidence="6 7" id="KW-0472">Membrane</keyword>
<feature type="transmembrane region" description="Helical" evidence="7">
    <location>
        <begin position="90"/>
        <end position="116"/>
    </location>
</feature>
<evidence type="ECO:0000256" key="4">
    <source>
        <dbReference type="ARBA" id="ARBA00022989"/>
    </source>
</evidence>
<evidence type="ECO:0000256" key="6">
    <source>
        <dbReference type="ARBA" id="ARBA00023136"/>
    </source>
</evidence>
<keyword evidence="2 7" id="KW-0812">Transmembrane</keyword>
<dbReference type="OrthoDB" id="3990054at2759"/>
<sequence>MEEEEVETYDVMPKSDWFTKLVLLQADLIYNSLSFLFSPIFFLMSVVSESYHRAEETTVTVESAVKKVPSTVTHGSIVLLKKLGFGVFGAAYVCMVLLVVLVVAVVLGVALVQMWVEEPVLLKEKLHFDYTEAHPKALFVFERSHKRKQIGVPVGHTFSVSVVLLMPESDFNRDIGVFQLSAELLSTNGLVIGKSSLPCMLRFRSLPVRLARTFLMSIPLLLGITGETQKITFEVLRHKEGYPRTEAIRVTLSPRAGTTHLPQLYEAEIVMKSKLPWTKELVRSWKWTFYVWSTLYTYIVLLIALFNWCNPIFFPLSILSLSERGEREEETTLATDETHKEQPQIGVDDVHEEPEDVSEMLRKWRLRRSKRKAIYTEAEVVGSSASTFTITREETSAAAVEEHVGDSEESVCL</sequence>
<evidence type="ECO:0000256" key="5">
    <source>
        <dbReference type="ARBA" id="ARBA00023098"/>
    </source>
</evidence>
<name>W9S714_9ROSA</name>
<dbReference type="Proteomes" id="UP000030645">
    <property type="component" value="Unassembled WGS sequence"/>
</dbReference>
<dbReference type="GO" id="GO:0005789">
    <property type="term" value="C:endoplasmic reticulum membrane"/>
    <property type="evidence" value="ECO:0007669"/>
    <property type="project" value="UniProtKB-SubCell"/>
</dbReference>
<dbReference type="eggNOG" id="KOG4200">
    <property type="taxonomic scope" value="Eukaryota"/>
</dbReference>
<feature type="transmembrane region" description="Helical" evidence="7">
    <location>
        <begin position="289"/>
        <end position="308"/>
    </location>
</feature>
<dbReference type="EMBL" id="KE346196">
    <property type="protein sequence ID" value="EXC29938.1"/>
    <property type="molecule type" value="Genomic_DNA"/>
</dbReference>
<evidence type="ECO:0000313" key="9">
    <source>
        <dbReference type="Proteomes" id="UP000030645"/>
    </source>
</evidence>
<dbReference type="PANTHER" id="PTHR21212:SF5">
    <property type="entry name" value="SEIPIN-1"/>
    <property type="match status" value="1"/>
</dbReference>
<dbReference type="STRING" id="981085.W9S714"/>
<evidence type="ECO:0008006" key="10">
    <source>
        <dbReference type="Google" id="ProtNLM"/>
    </source>
</evidence>
<feature type="transmembrane region" description="Helical" evidence="7">
    <location>
        <begin position="28"/>
        <end position="47"/>
    </location>
</feature>
<keyword evidence="3" id="KW-0256">Endoplasmic reticulum</keyword>
<organism evidence="8 9">
    <name type="scientific">Morus notabilis</name>
    <dbReference type="NCBI Taxonomy" id="981085"/>
    <lineage>
        <taxon>Eukaryota</taxon>
        <taxon>Viridiplantae</taxon>
        <taxon>Streptophyta</taxon>
        <taxon>Embryophyta</taxon>
        <taxon>Tracheophyta</taxon>
        <taxon>Spermatophyta</taxon>
        <taxon>Magnoliopsida</taxon>
        <taxon>eudicotyledons</taxon>
        <taxon>Gunneridae</taxon>
        <taxon>Pentapetalae</taxon>
        <taxon>rosids</taxon>
        <taxon>fabids</taxon>
        <taxon>Rosales</taxon>
        <taxon>Moraceae</taxon>
        <taxon>Moreae</taxon>
        <taxon>Morus</taxon>
    </lineage>
</organism>
<dbReference type="PANTHER" id="PTHR21212">
    <property type="entry name" value="BERNARDINELLI-SEIP CONGENITAL LIPODYSTROPHY 2 HOMOLOG BSCL2 PROTEIN"/>
    <property type="match status" value="1"/>
</dbReference>
<dbReference type="GO" id="GO:0140042">
    <property type="term" value="P:lipid droplet formation"/>
    <property type="evidence" value="ECO:0007669"/>
    <property type="project" value="UniProtKB-ARBA"/>
</dbReference>
<evidence type="ECO:0000256" key="2">
    <source>
        <dbReference type="ARBA" id="ARBA00022692"/>
    </source>
</evidence>
<evidence type="ECO:0000313" key="8">
    <source>
        <dbReference type="EMBL" id="EXC29938.1"/>
    </source>
</evidence>
<dbReference type="CDD" id="cd23995">
    <property type="entry name" value="Seipin_BSCL2_like"/>
    <property type="match status" value="1"/>
</dbReference>
<evidence type="ECO:0000256" key="1">
    <source>
        <dbReference type="ARBA" id="ARBA00004477"/>
    </source>
</evidence>
<dbReference type="GO" id="GO:0006629">
    <property type="term" value="P:lipid metabolic process"/>
    <property type="evidence" value="ECO:0007669"/>
    <property type="project" value="UniProtKB-KW"/>
</dbReference>